<evidence type="ECO:0000256" key="1">
    <source>
        <dbReference type="SAM" id="MobiDB-lite"/>
    </source>
</evidence>
<dbReference type="AlphaFoldDB" id="A0A8H4B3E0"/>
<organism evidence="2 3">
    <name type="scientific">Gigaspora margarita</name>
    <dbReference type="NCBI Taxonomy" id="4874"/>
    <lineage>
        <taxon>Eukaryota</taxon>
        <taxon>Fungi</taxon>
        <taxon>Fungi incertae sedis</taxon>
        <taxon>Mucoromycota</taxon>
        <taxon>Glomeromycotina</taxon>
        <taxon>Glomeromycetes</taxon>
        <taxon>Diversisporales</taxon>
        <taxon>Gigasporaceae</taxon>
        <taxon>Gigaspora</taxon>
    </lineage>
</organism>
<accession>A0A8H4B3E0</accession>
<gene>
    <name evidence="2" type="ORF">F8M41_015647</name>
</gene>
<keyword evidence="3" id="KW-1185">Reference proteome</keyword>
<sequence length="371" mass="41851">MSSKNQSNNLINELSNKRLKTSQSTTSQKSISLDSTPILKRRRRQKTLPMYLIVYEELPDGSTAERSVIDPKFSKYRTDDVYISPKTSNLTKIPEDIRKIPTISSNNFTPISNKTSLIKTVTDRSIPPFINTNENKNSCQEIQTESNGRRPSISIDRELISDLENESERNENLSTQKIIGNLNGTHVPEIITIPDDDDDETPCNFNRANHSFYTDINALSPTSSLDIELGSEVSDLEEIDLGKSMWEIQKHKDSQPNVQESLNIIYASETFCSPVIKDIIEIGSSSEESEFEVESSLAGDSDEEMEVATSSDDDDDYYAGFKIYDLITDNNSDTMMLQLINSSMPYDVKKLKQKRSIANSVGTVKRRKTRS</sequence>
<dbReference type="EMBL" id="WTPW01000034">
    <property type="protein sequence ID" value="KAF0556269.1"/>
    <property type="molecule type" value="Genomic_DNA"/>
</dbReference>
<feature type="region of interest" description="Disordered" evidence="1">
    <location>
        <begin position="1"/>
        <end position="35"/>
    </location>
</feature>
<reference evidence="2 3" key="1">
    <citation type="journal article" date="2019" name="Environ. Microbiol.">
        <title>At the nexus of three kingdoms: the genome of the mycorrhizal fungus Gigaspora margarita provides insights into plant, endobacterial and fungal interactions.</title>
        <authorList>
            <person name="Venice F."/>
            <person name="Ghignone S."/>
            <person name="Salvioli di Fossalunga A."/>
            <person name="Amselem J."/>
            <person name="Novero M."/>
            <person name="Xianan X."/>
            <person name="Sedzielewska Toro K."/>
            <person name="Morin E."/>
            <person name="Lipzen A."/>
            <person name="Grigoriev I.V."/>
            <person name="Henrissat B."/>
            <person name="Martin F.M."/>
            <person name="Bonfante P."/>
        </authorList>
    </citation>
    <scope>NUCLEOTIDE SEQUENCE [LARGE SCALE GENOMIC DNA]</scope>
    <source>
        <strain evidence="2 3">BEG34</strain>
    </source>
</reference>
<evidence type="ECO:0000313" key="3">
    <source>
        <dbReference type="Proteomes" id="UP000439903"/>
    </source>
</evidence>
<proteinExistence type="predicted"/>
<feature type="compositionally biased region" description="Polar residues" evidence="1">
    <location>
        <begin position="130"/>
        <end position="146"/>
    </location>
</feature>
<feature type="compositionally biased region" description="Polar residues" evidence="1">
    <location>
        <begin position="1"/>
        <end position="14"/>
    </location>
</feature>
<feature type="compositionally biased region" description="Low complexity" evidence="1">
    <location>
        <begin position="21"/>
        <end position="30"/>
    </location>
</feature>
<feature type="region of interest" description="Disordered" evidence="1">
    <location>
        <begin position="129"/>
        <end position="151"/>
    </location>
</feature>
<protein>
    <submittedName>
        <fullName evidence="2">Uncharacterized protein</fullName>
    </submittedName>
</protein>
<comment type="caution">
    <text evidence="2">The sequence shown here is derived from an EMBL/GenBank/DDBJ whole genome shotgun (WGS) entry which is preliminary data.</text>
</comment>
<dbReference type="Proteomes" id="UP000439903">
    <property type="component" value="Unassembled WGS sequence"/>
</dbReference>
<dbReference type="OrthoDB" id="2394352at2759"/>
<name>A0A8H4B3E0_GIGMA</name>
<evidence type="ECO:0000313" key="2">
    <source>
        <dbReference type="EMBL" id="KAF0556269.1"/>
    </source>
</evidence>